<name>A0A0F6R3D5_9CORY</name>
<dbReference type="PANTHER" id="PTHR43353:SF5">
    <property type="entry name" value="SUCCINATE-SEMIALDEHYDE DEHYDROGENASE, MITOCHONDRIAL"/>
    <property type="match status" value="1"/>
</dbReference>
<gene>
    <name evidence="6" type="primary">gabD</name>
    <name evidence="6" type="ORF">UL82_10470</name>
</gene>
<dbReference type="AlphaFoldDB" id="A0A0F6R3D5"/>
<dbReference type="FunFam" id="3.40.605.10:FF:000007">
    <property type="entry name" value="NAD/NADP-dependent betaine aldehyde dehydrogenase"/>
    <property type="match status" value="1"/>
</dbReference>
<sequence>MLLSTYLPTDIPTRHDGVDKFFEVINPATEEVIAQVCDTDSTQWLSALARAHAAQSKWAEFSPREKSEILRTIYSRIAARRDDFARTMTLEMGKPLAEAGGEVDYANEYFRWFAEEAVRIPGRITPAPAGGGHIVVTHQPVGVVLAITPWNFPLAMAARKIAPALAAGCPILIKPAQLTPLTMLLAGKIIKSVLAEANAPTDLIHILPTTDATNFSATLLNDSRLRKLTFTGSTAVGKTLVELSARNLVRTSMELGGNAPFLIHHDADLDLVLECAMQAKMRNGGQACIAANRFLVHESIAADFSARLVAKMQAITLGNGLDSNIQLGPLISQKQRDQVAELVTQSVDDGAIIRCGGTVASGKGFFYPATVLDNVSTRSRIFNEEIFGPVATITTFSTLEQGIKLANDTAYGLAAYGFSENVHTAHHLATALTAGMVGINKGAISDAAAPFGGIKESGFGREGGQEGILEYLDTKYISL</sequence>
<evidence type="ECO:0000259" key="5">
    <source>
        <dbReference type="Pfam" id="PF00171"/>
    </source>
</evidence>
<accession>A0A0F6R3D5</accession>
<dbReference type="InterPro" id="IPR050740">
    <property type="entry name" value="Aldehyde_DH_Superfamily"/>
</dbReference>
<dbReference type="GO" id="GO:0004777">
    <property type="term" value="F:succinate-semialdehyde dehydrogenase (NAD+) activity"/>
    <property type="evidence" value="ECO:0007669"/>
    <property type="project" value="TreeGrafter"/>
</dbReference>
<dbReference type="Pfam" id="PF00171">
    <property type="entry name" value="Aldedh"/>
    <property type="match status" value="1"/>
</dbReference>
<dbReference type="FunFam" id="3.40.605.10:FF:000026">
    <property type="entry name" value="Aldehyde dehydrogenase, putative"/>
    <property type="match status" value="1"/>
</dbReference>
<organism evidence="6 7">
    <name type="scientific">Corynebacterium kutscheri</name>
    <dbReference type="NCBI Taxonomy" id="35755"/>
    <lineage>
        <taxon>Bacteria</taxon>
        <taxon>Bacillati</taxon>
        <taxon>Actinomycetota</taxon>
        <taxon>Actinomycetes</taxon>
        <taxon>Mycobacteriales</taxon>
        <taxon>Corynebacteriaceae</taxon>
        <taxon>Corynebacterium</taxon>
    </lineage>
</organism>
<dbReference type="EMBL" id="CP011312">
    <property type="protein sequence ID" value="AKE42228.1"/>
    <property type="molecule type" value="Genomic_DNA"/>
</dbReference>
<dbReference type="EC" id="1.2.1.79" evidence="6"/>
<dbReference type="SUPFAM" id="SSF53720">
    <property type="entry name" value="ALDH-like"/>
    <property type="match status" value="1"/>
</dbReference>
<dbReference type="PANTHER" id="PTHR43353">
    <property type="entry name" value="SUCCINATE-SEMIALDEHYDE DEHYDROGENASE, MITOCHONDRIAL"/>
    <property type="match status" value="1"/>
</dbReference>
<dbReference type="InterPro" id="IPR016161">
    <property type="entry name" value="Ald_DH/histidinol_DH"/>
</dbReference>
<dbReference type="Gene3D" id="3.40.605.10">
    <property type="entry name" value="Aldehyde Dehydrogenase, Chain A, domain 1"/>
    <property type="match status" value="1"/>
</dbReference>
<evidence type="ECO:0000256" key="4">
    <source>
        <dbReference type="RuleBase" id="RU003345"/>
    </source>
</evidence>
<dbReference type="Proteomes" id="UP000033457">
    <property type="component" value="Chromosome"/>
</dbReference>
<dbReference type="STRING" id="35755.UL82_10470"/>
<feature type="domain" description="Aldehyde dehydrogenase" evidence="5">
    <location>
        <begin position="19"/>
        <end position="477"/>
    </location>
</feature>
<dbReference type="Gene3D" id="3.40.309.10">
    <property type="entry name" value="Aldehyde Dehydrogenase, Chain A, domain 2"/>
    <property type="match status" value="1"/>
</dbReference>
<dbReference type="InterPro" id="IPR016162">
    <property type="entry name" value="Ald_DH_N"/>
</dbReference>
<dbReference type="FunFam" id="3.40.309.10:FF:000009">
    <property type="entry name" value="Aldehyde dehydrogenase A"/>
    <property type="match status" value="1"/>
</dbReference>
<dbReference type="GO" id="GO:0036243">
    <property type="term" value="F:succinate-semialdehyde dehydrogenase (NADP+) activity"/>
    <property type="evidence" value="ECO:0007669"/>
    <property type="project" value="UniProtKB-EC"/>
</dbReference>
<dbReference type="InterPro" id="IPR015590">
    <property type="entry name" value="Aldehyde_DH_dom"/>
</dbReference>
<keyword evidence="7" id="KW-1185">Reference proteome</keyword>
<evidence type="ECO:0000256" key="3">
    <source>
        <dbReference type="PROSITE-ProRule" id="PRU10007"/>
    </source>
</evidence>
<evidence type="ECO:0000256" key="1">
    <source>
        <dbReference type="ARBA" id="ARBA00009986"/>
    </source>
</evidence>
<dbReference type="PROSITE" id="PS00687">
    <property type="entry name" value="ALDEHYDE_DEHYDR_GLU"/>
    <property type="match status" value="1"/>
</dbReference>
<protein>
    <submittedName>
        <fullName evidence="6">NAD-dependent aldehyde dehydrogenase</fullName>
        <ecNumber evidence="6">1.2.1.79</ecNumber>
    </submittedName>
</protein>
<dbReference type="GO" id="GO:0009450">
    <property type="term" value="P:gamma-aminobutyric acid catabolic process"/>
    <property type="evidence" value="ECO:0007669"/>
    <property type="project" value="TreeGrafter"/>
</dbReference>
<dbReference type="CDD" id="cd07103">
    <property type="entry name" value="ALDH_F5_SSADH_GabD"/>
    <property type="match status" value="1"/>
</dbReference>
<reference evidence="6 7" key="1">
    <citation type="journal article" date="2015" name="Genome Announc.">
        <title>Complete Genome Sequence of Corynebacterium kutscheri DSM 20755, a Corynebacterial Type Strain with Remarkably Low G+C Content of Chromosomal DNA.</title>
        <authorList>
            <person name="Ruckert C."/>
            <person name="Albersmeier A."/>
            <person name="Winkler A."/>
            <person name="Tauch A."/>
        </authorList>
    </citation>
    <scope>NUCLEOTIDE SEQUENCE [LARGE SCALE GENOMIC DNA]</scope>
    <source>
        <strain evidence="6 7">DSM 20755</strain>
    </source>
</reference>
<dbReference type="KEGG" id="cku:UL82_10470"/>
<dbReference type="HOGENOM" id="CLU_005391_5_1_11"/>
<feature type="active site" evidence="3">
    <location>
        <position position="254"/>
    </location>
</feature>
<proteinExistence type="inferred from homology"/>
<evidence type="ECO:0000313" key="6">
    <source>
        <dbReference type="EMBL" id="AKE42228.1"/>
    </source>
</evidence>
<comment type="similarity">
    <text evidence="1 4">Belongs to the aldehyde dehydrogenase family.</text>
</comment>
<dbReference type="InterPro" id="IPR029510">
    <property type="entry name" value="Ald_DH_CS_GLU"/>
</dbReference>
<evidence type="ECO:0000313" key="7">
    <source>
        <dbReference type="Proteomes" id="UP000033457"/>
    </source>
</evidence>
<dbReference type="InterPro" id="IPR016163">
    <property type="entry name" value="Ald_DH_C"/>
</dbReference>
<dbReference type="OrthoDB" id="6882680at2"/>
<dbReference type="RefSeq" id="WP_083966476.1">
    <property type="nucleotide sequence ID" value="NZ_CP011312.1"/>
</dbReference>
<evidence type="ECO:0000256" key="2">
    <source>
        <dbReference type="ARBA" id="ARBA00023002"/>
    </source>
</evidence>
<keyword evidence="2 4" id="KW-0560">Oxidoreductase</keyword>